<dbReference type="RefSeq" id="WP_125349748.1">
    <property type="nucleotide sequence ID" value="NZ_JACAGH010000008.1"/>
</dbReference>
<evidence type="ECO:0000313" key="3">
    <source>
        <dbReference type="EMBL" id="RRT91884.1"/>
    </source>
</evidence>
<reference evidence="3 4" key="1">
    <citation type="submission" date="2018-10" db="EMBL/GenBank/DDBJ databases">
        <title>Transmission dynamics of multidrug resistant bacteria on intensive care unit surfaces.</title>
        <authorList>
            <person name="D'Souza A.W."/>
            <person name="Potter R.F."/>
            <person name="Wallace M."/>
            <person name="Shupe A."/>
            <person name="Patel S."/>
            <person name="Sun S."/>
            <person name="Gul D."/>
            <person name="Kwon J.H."/>
            <person name="Andleeb S."/>
            <person name="Burnham C.-A.D."/>
            <person name="Dantas G."/>
        </authorList>
    </citation>
    <scope>NUCLEOTIDE SEQUENCE [LARGE SCALE GENOMIC DNA]</scope>
    <source>
        <strain evidence="3 4">WF_348</strain>
    </source>
</reference>
<name>A0A3R8SM01_9FLAO</name>
<proteinExistence type="predicted"/>
<protein>
    <submittedName>
        <fullName evidence="3">Uncharacterized protein</fullName>
    </submittedName>
</protein>
<feature type="transmembrane region" description="Helical" evidence="1">
    <location>
        <begin position="21"/>
        <end position="43"/>
    </location>
</feature>
<evidence type="ECO:0000313" key="2">
    <source>
        <dbReference type="EMBL" id="MDM1551664.1"/>
    </source>
</evidence>
<reference evidence="2" key="3">
    <citation type="journal article" date="2022" name="Sci. Total Environ.">
        <title>Prevalence, transmission, and molecular epidemiology of tet(X)-positive bacteria among humans, animals, and environmental niches in China: An epidemiological, and genomic-based study.</title>
        <authorList>
            <person name="Dong N."/>
            <person name="Zeng Y."/>
            <person name="Cai C."/>
            <person name="Sun C."/>
            <person name="Lu J."/>
            <person name="Liu C."/>
            <person name="Zhou H."/>
            <person name="Sun Q."/>
            <person name="Shu L."/>
            <person name="Wang H."/>
            <person name="Wang Y."/>
            <person name="Wang S."/>
            <person name="Wu C."/>
            <person name="Chan E.W."/>
            <person name="Chen G."/>
            <person name="Shen Z."/>
            <person name="Chen S."/>
            <person name="Zhang R."/>
        </authorList>
    </citation>
    <scope>NUCLEOTIDE SEQUENCE</scope>
    <source>
        <strain evidence="2">210</strain>
    </source>
</reference>
<gene>
    <name evidence="3" type="ORF">EGI89_07735</name>
    <name evidence="2" type="ORF">HX095_10625</name>
</gene>
<keyword evidence="1" id="KW-0472">Membrane</keyword>
<keyword evidence="1" id="KW-0812">Transmembrane</keyword>
<dbReference type="AlphaFoldDB" id="A0A3R8SM01"/>
<dbReference type="Proteomes" id="UP000267844">
    <property type="component" value="Unassembled WGS sequence"/>
</dbReference>
<reference evidence="2" key="2">
    <citation type="submission" date="2020-06" db="EMBL/GenBank/DDBJ databases">
        <authorList>
            <person name="Dong N."/>
        </authorList>
    </citation>
    <scope>NUCLEOTIDE SEQUENCE</scope>
    <source>
        <strain evidence="2">210</strain>
    </source>
</reference>
<dbReference type="Proteomes" id="UP001173578">
    <property type="component" value="Unassembled WGS sequence"/>
</dbReference>
<sequence>MNIIERLQLPTPKLFQHIRTIGLVAASIGGVLIAAPVVLPALLVQLGGYLVVTGGVLTAVSQLTVDHDVVDESDAASRSHEV</sequence>
<dbReference type="EMBL" id="JACALR010000004">
    <property type="protein sequence ID" value="MDM1551664.1"/>
    <property type="molecule type" value="Genomic_DNA"/>
</dbReference>
<comment type="caution">
    <text evidence="3">The sequence shown here is derived from an EMBL/GenBank/DDBJ whole genome shotgun (WGS) entry which is preliminary data.</text>
</comment>
<evidence type="ECO:0000256" key="1">
    <source>
        <dbReference type="SAM" id="Phobius"/>
    </source>
</evidence>
<evidence type="ECO:0000313" key="4">
    <source>
        <dbReference type="Proteomes" id="UP000267844"/>
    </source>
</evidence>
<organism evidence="3 4">
    <name type="scientific">Empedobacter falsenii</name>
    <dbReference type="NCBI Taxonomy" id="343874"/>
    <lineage>
        <taxon>Bacteria</taxon>
        <taxon>Pseudomonadati</taxon>
        <taxon>Bacteroidota</taxon>
        <taxon>Flavobacteriia</taxon>
        <taxon>Flavobacteriales</taxon>
        <taxon>Weeksellaceae</taxon>
        <taxon>Empedobacter</taxon>
    </lineage>
</organism>
<keyword evidence="1" id="KW-1133">Transmembrane helix</keyword>
<dbReference type="EMBL" id="RHPO01000012">
    <property type="protein sequence ID" value="RRT91884.1"/>
    <property type="molecule type" value="Genomic_DNA"/>
</dbReference>
<accession>A0A3R8SM01</accession>